<protein>
    <submittedName>
        <fullName evidence="2">Uncharacterized protein</fullName>
    </submittedName>
</protein>
<keyword evidence="3" id="KW-1185">Reference proteome</keyword>
<sequence>MRYLLVLWMFLPSWAVAHPGHIIEASGHNHWIALGAIGAAALAALWAKHKEKQQDEAESDEADELEEEPA</sequence>
<organism evidence="2 3">
    <name type="scientific">Cognatiyoonia sediminum</name>
    <dbReference type="NCBI Taxonomy" id="1508389"/>
    <lineage>
        <taxon>Bacteria</taxon>
        <taxon>Pseudomonadati</taxon>
        <taxon>Pseudomonadota</taxon>
        <taxon>Alphaproteobacteria</taxon>
        <taxon>Rhodobacterales</taxon>
        <taxon>Paracoccaceae</taxon>
        <taxon>Cognatiyoonia</taxon>
    </lineage>
</organism>
<accession>A0A1M5PRX7</accession>
<feature type="compositionally biased region" description="Acidic residues" evidence="1">
    <location>
        <begin position="56"/>
        <end position="70"/>
    </location>
</feature>
<reference evidence="2 3" key="1">
    <citation type="submission" date="2016-11" db="EMBL/GenBank/DDBJ databases">
        <authorList>
            <person name="Jaros S."/>
            <person name="Januszkiewicz K."/>
            <person name="Wedrychowicz H."/>
        </authorList>
    </citation>
    <scope>NUCLEOTIDE SEQUENCE [LARGE SCALE GENOMIC DNA]</scope>
    <source>
        <strain evidence="2 3">DSM 28715</strain>
    </source>
</reference>
<dbReference type="STRING" id="1508389.SAMN05444003_1806"/>
<dbReference type="Proteomes" id="UP000184074">
    <property type="component" value="Unassembled WGS sequence"/>
</dbReference>
<dbReference type="EMBL" id="FQXB01000002">
    <property type="protein sequence ID" value="SHH04441.1"/>
    <property type="molecule type" value="Genomic_DNA"/>
</dbReference>
<dbReference type="RefSeq" id="WP_072900604.1">
    <property type="nucleotide sequence ID" value="NZ_FQXB01000002.1"/>
</dbReference>
<evidence type="ECO:0000313" key="3">
    <source>
        <dbReference type="Proteomes" id="UP000184074"/>
    </source>
</evidence>
<gene>
    <name evidence="2" type="ORF">SAMN05444003_1806</name>
</gene>
<evidence type="ECO:0000313" key="2">
    <source>
        <dbReference type="EMBL" id="SHH04441.1"/>
    </source>
</evidence>
<dbReference type="InterPro" id="IPR046619">
    <property type="entry name" value="DUF6732"/>
</dbReference>
<evidence type="ECO:0000256" key="1">
    <source>
        <dbReference type="SAM" id="MobiDB-lite"/>
    </source>
</evidence>
<proteinExistence type="predicted"/>
<dbReference type="OrthoDB" id="7877270at2"/>
<dbReference type="AlphaFoldDB" id="A0A1M5PRX7"/>
<dbReference type="Pfam" id="PF20506">
    <property type="entry name" value="DUF6732"/>
    <property type="match status" value="1"/>
</dbReference>
<feature type="region of interest" description="Disordered" evidence="1">
    <location>
        <begin position="50"/>
        <end position="70"/>
    </location>
</feature>
<name>A0A1M5PRX7_9RHOB</name>